<evidence type="ECO:0000259" key="1">
    <source>
        <dbReference type="Pfam" id="PF08346"/>
    </source>
</evidence>
<evidence type="ECO:0000313" key="2">
    <source>
        <dbReference type="EMBL" id="RUO17741.1"/>
    </source>
</evidence>
<gene>
    <name evidence="2" type="ORF">EJK54_1257</name>
</gene>
<dbReference type="PANTHER" id="PTHR36180:SF1">
    <property type="entry name" value="ANTA_ANTB ANTIREPRESSOR DOMAIN-CONTAINING PROTEIN"/>
    <property type="match status" value="1"/>
</dbReference>
<dbReference type="PANTHER" id="PTHR36180">
    <property type="entry name" value="DNA-BINDING PROTEIN-RELATED-RELATED"/>
    <property type="match status" value="1"/>
</dbReference>
<evidence type="ECO:0000313" key="3">
    <source>
        <dbReference type="Proteomes" id="UP000268436"/>
    </source>
</evidence>
<dbReference type="Pfam" id="PF08346">
    <property type="entry name" value="AntA"/>
    <property type="match status" value="1"/>
</dbReference>
<organism evidence="2 3">
    <name type="scientific">Moraxella catarrhalis</name>
    <name type="common">Branhamella catarrhalis</name>
    <dbReference type="NCBI Taxonomy" id="480"/>
    <lineage>
        <taxon>Bacteria</taxon>
        <taxon>Pseudomonadati</taxon>
        <taxon>Pseudomonadota</taxon>
        <taxon>Gammaproteobacteria</taxon>
        <taxon>Moraxellales</taxon>
        <taxon>Moraxellaceae</taxon>
        <taxon>Moraxella</taxon>
    </lineage>
</organism>
<proteinExistence type="predicted"/>
<feature type="domain" description="AntA/AntB antirepressor" evidence="1">
    <location>
        <begin position="29"/>
        <end position="103"/>
    </location>
</feature>
<dbReference type="EMBL" id="RYER01000003">
    <property type="protein sequence ID" value="RUO17741.1"/>
    <property type="molecule type" value="Genomic_DNA"/>
</dbReference>
<name>A0ABY0BN04_MORCA</name>
<dbReference type="InterPro" id="IPR013557">
    <property type="entry name" value="AntA/B_antirep"/>
</dbReference>
<comment type="caution">
    <text evidence="2">The sequence shown here is derived from an EMBL/GenBank/DDBJ whole genome shotgun (WGS) entry which is preliminary data.</text>
</comment>
<reference evidence="2 3" key="1">
    <citation type="submission" date="2018-12" db="EMBL/GenBank/DDBJ databases">
        <title>Persistence of Moraxella catarrhalis in Chronic Obstructive Pulmonary Disease and Regulation of the Hag/MID Adhesin.</title>
        <authorList>
            <person name="Murphy T."/>
            <person name="Zhao X."/>
            <person name="Vyas G."/>
            <person name="Aluvathingal J."/>
            <person name="Nadendla S."/>
            <person name="Tallon L."/>
            <person name="Tettelin H."/>
        </authorList>
    </citation>
    <scope>NUCLEOTIDE SEQUENCE [LARGE SCALE GENOMIC DNA]</scope>
    <source>
        <strain evidence="2 3">173P27B1</strain>
    </source>
</reference>
<sequence>MNNLPQNANNGNFVSVFHGDIDQTTEMLCNARDLHQFLNVGRDFSNWIKNRIKQYGFVKGQDFIVMKNLSSPKRATAKSRQQVMIDYHITLDMAKELAMIENNEQGRKVRRYFIQMEKQALQSTQSLTAQITETTITLKHFEDGLSHAGRYLATHGKQTKPRLKAKLNELLAKAQPFLPFSEFGGVK</sequence>
<keyword evidence="3" id="KW-1185">Reference proteome</keyword>
<dbReference type="RefSeq" id="WP_003658140.1">
    <property type="nucleotide sequence ID" value="NZ_CP160099.1"/>
</dbReference>
<protein>
    <submittedName>
        <fullName evidence="2">AntA/AntB antirepressor family protein</fullName>
    </submittedName>
</protein>
<dbReference type="Proteomes" id="UP000268436">
    <property type="component" value="Unassembled WGS sequence"/>
</dbReference>
<accession>A0ABY0BN04</accession>